<dbReference type="InterPro" id="IPR005279">
    <property type="entry name" value="Dipep/tripep_permease"/>
</dbReference>
<feature type="transmembrane region" description="Helical" evidence="9">
    <location>
        <begin position="408"/>
        <end position="428"/>
    </location>
</feature>
<reference evidence="11 12" key="1">
    <citation type="submission" date="2018-10" db="EMBL/GenBank/DDBJ databases">
        <title>Genomic Encyclopedia of Archaeal and Bacterial Type Strains, Phase II (KMG-II): from individual species to whole genera.</title>
        <authorList>
            <person name="Goeker M."/>
        </authorList>
    </citation>
    <scope>NUCLEOTIDE SEQUENCE [LARGE SCALE GENOMIC DNA]</scope>
    <source>
        <strain evidence="11 12">NSB1</strain>
    </source>
</reference>
<feature type="transmembrane region" description="Helical" evidence="9">
    <location>
        <begin position="84"/>
        <end position="103"/>
    </location>
</feature>
<dbReference type="InterPro" id="IPR036259">
    <property type="entry name" value="MFS_trans_sf"/>
</dbReference>
<organism evidence="11 12">
    <name type="scientific">Coprobacter fastidiosus NSB1 = JCM 33896</name>
    <dbReference type="NCBI Taxonomy" id="1349822"/>
    <lineage>
        <taxon>Bacteria</taxon>
        <taxon>Pseudomonadati</taxon>
        <taxon>Bacteroidota</taxon>
        <taxon>Bacteroidia</taxon>
        <taxon>Bacteroidales</taxon>
        <taxon>Barnesiellaceae</taxon>
        <taxon>Coprobacter</taxon>
    </lineage>
</organism>
<feature type="domain" description="Major facilitator superfamily (MFS) profile" evidence="10">
    <location>
        <begin position="1"/>
        <end position="430"/>
    </location>
</feature>
<feature type="transmembrane region" description="Helical" evidence="9">
    <location>
        <begin position="55"/>
        <end position="75"/>
    </location>
</feature>
<feature type="transmembrane region" description="Helical" evidence="9">
    <location>
        <begin position="146"/>
        <end position="168"/>
    </location>
</feature>
<dbReference type="GO" id="GO:1904680">
    <property type="term" value="F:peptide transmembrane transporter activity"/>
    <property type="evidence" value="ECO:0007669"/>
    <property type="project" value="InterPro"/>
</dbReference>
<dbReference type="Proteomes" id="UP000269493">
    <property type="component" value="Unassembled WGS sequence"/>
</dbReference>
<gene>
    <name evidence="11" type="ORF">BC742_0973</name>
</gene>
<keyword evidence="6 9" id="KW-1133">Transmembrane helix</keyword>
<dbReference type="OrthoDB" id="9772725at2"/>
<evidence type="ECO:0000256" key="6">
    <source>
        <dbReference type="ARBA" id="ARBA00022989"/>
    </source>
</evidence>
<evidence type="ECO:0000313" key="11">
    <source>
        <dbReference type="EMBL" id="RKT60042.1"/>
    </source>
</evidence>
<feature type="transmembrane region" description="Helical" evidence="9">
    <location>
        <begin position="377"/>
        <end position="402"/>
    </location>
</feature>
<evidence type="ECO:0000256" key="5">
    <source>
        <dbReference type="ARBA" id="ARBA00022856"/>
    </source>
</evidence>
<dbReference type="PANTHER" id="PTHR23517:SF15">
    <property type="entry name" value="PROTON-DEPENDENT OLIGOPEPTIDE FAMILY TRANSPORT PROTEIN"/>
    <property type="match status" value="1"/>
</dbReference>
<evidence type="ECO:0000256" key="1">
    <source>
        <dbReference type="ARBA" id="ARBA00004651"/>
    </source>
</evidence>
<dbReference type="PANTHER" id="PTHR23517">
    <property type="entry name" value="RESISTANCE PROTEIN MDTM, PUTATIVE-RELATED-RELATED"/>
    <property type="match status" value="1"/>
</dbReference>
<evidence type="ECO:0000256" key="2">
    <source>
        <dbReference type="ARBA" id="ARBA00022448"/>
    </source>
</evidence>
<dbReference type="InterPro" id="IPR000109">
    <property type="entry name" value="POT_fam"/>
</dbReference>
<feature type="transmembrane region" description="Helical" evidence="9">
    <location>
        <begin position="343"/>
        <end position="365"/>
    </location>
</feature>
<evidence type="ECO:0000256" key="3">
    <source>
        <dbReference type="ARBA" id="ARBA00022475"/>
    </source>
</evidence>
<evidence type="ECO:0000313" key="12">
    <source>
        <dbReference type="Proteomes" id="UP000269493"/>
    </source>
</evidence>
<keyword evidence="7 9" id="KW-0472">Membrane</keyword>
<dbReference type="EMBL" id="RBXN01000002">
    <property type="protein sequence ID" value="RKT60042.1"/>
    <property type="molecule type" value="Genomic_DNA"/>
</dbReference>
<comment type="caution">
    <text evidence="11">The sequence shown here is derived from an EMBL/GenBank/DDBJ whole genome shotgun (WGS) entry which is preliminary data.</text>
</comment>
<dbReference type="NCBIfam" id="TIGR00924">
    <property type="entry name" value="yjdL_sub1_fam"/>
    <property type="match status" value="2"/>
</dbReference>
<dbReference type="RefSeq" id="WP_031258549.1">
    <property type="nucleotide sequence ID" value="NZ_KI440793.1"/>
</dbReference>
<evidence type="ECO:0000256" key="8">
    <source>
        <dbReference type="RuleBase" id="RU003755"/>
    </source>
</evidence>
<proteinExistence type="inferred from homology"/>
<evidence type="ECO:0000256" key="4">
    <source>
        <dbReference type="ARBA" id="ARBA00022692"/>
    </source>
</evidence>
<protein>
    <submittedName>
        <fullName evidence="11">POT family proton-dependent oligopeptide transporter</fullName>
    </submittedName>
</protein>
<keyword evidence="2 8" id="KW-0813">Transport</keyword>
<name>A0A495WEC8_9BACT</name>
<sequence>MSTSITRHPKGLYLLFFTEMWERFSYYGMRAMLILYLTKTAMEGGLGFDARHASLIYGFFTGFVYFTPLIGGWLADNYLGQRKSITIGGITMMIGQFCLAAKADPVFLSLGLFLLIIGNGFFKPNIAVIVGDLYKPDDPRKDSAYTIFYMGVNVGALIAPLITGYLAITYGYRWGFVAAGLGMMLGQICYNFLSNRFLGDLCKEPALKKDEDGNVEKEPLTKEEKDRTMVIFILVAFCIFFWAGFEQAGSSLTLYTDKYIDRNVLGFVIPTEWFQSVNPVFIILLAPLFSMFWGFLSKRGKNPSIPIKMAMGMILLGLGFVLMLGAVWQRGGDDASVLVKANLLWLLGTYLMHTMGELCLSPIGLSMVSKLSPVRLASLMMGVWMLSSFFANITAGFIASFFVSLGAMSIFAVIAVTSILLGLFLLAVSKWLTGKMHGVK</sequence>
<dbReference type="AlphaFoldDB" id="A0A495WEC8"/>
<keyword evidence="5" id="KW-0653">Protein transport</keyword>
<keyword evidence="4 8" id="KW-0812">Transmembrane</keyword>
<keyword evidence="5" id="KW-0571">Peptide transport</keyword>
<accession>A0A495WEC8</accession>
<evidence type="ECO:0000256" key="7">
    <source>
        <dbReference type="ARBA" id="ARBA00023136"/>
    </source>
</evidence>
<evidence type="ECO:0000256" key="9">
    <source>
        <dbReference type="SAM" id="Phobius"/>
    </source>
</evidence>
<keyword evidence="3" id="KW-1003">Cell membrane</keyword>
<dbReference type="CDD" id="cd17346">
    <property type="entry name" value="MFS_DtpA_like"/>
    <property type="match status" value="1"/>
</dbReference>
<comment type="similarity">
    <text evidence="8">Belongs to the major facilitator superfamily. Proton-dependent oligopeptide transporter (POT/PTR) (TC 2.A.17) family.</text>
</comment>
<dbReference type="InterPro" id="IPR050171">
    <property type="entry name" value="MFS_Transporters"/>
</dbReference>
<dbReference type="Gene3D" id="1.20.1250.20">
    <property type="entry name" value="MFS general substrate transporter like domains"/>
    <property type="match status" value="2"/>
</dbReference>
<dbReference type="PROSITE" id="PS50850">
    <property type="entry name" value="MFS"/>
    <property type="match status" value="1"/>
</dbReference>
<feature type="transmembrane region" description="Helical" evidence="9">
    <location>
        <begin position="309"/>
        <end position="328"/>
    </location>
</feature>
<dbReference type="Pfam" id="PF00854">
    <property type="entry name" value="PTR2"/>
    <property type="match status" value="2"/>
</dbReference>
<evidence type="ECO:0000259" key="10">
    <source>
        <dbReference type="PROSITE" id="PS50850"/>
    </source>
</evidence>
<feature type="transmembrane region" description="Helical" evidence="9">
    <location>
        <begin position="109"/>
        <end position="134"/>
    </location>
</feature>
<feature type="transmembrane region" description="Helical" evidence="9">
    <location>
        <begin position="280"/>
        <end position="297"/>
    </location>
</feature>
<comment type="subcellular location">
    <subcellularLocation>
        <location evidence="1">Cell membrane</location>
        <topology evidence="1">Multi-pass membrane protein</topology>
    </subcellularLocation>
    <subcellularLocation>
        <location evidence="8">Membrane</location>
        <topology evidence="8">Multi-pass membrane protein</topology>
    </subcellularLocation>
</comment>
<dbReference type="InterPro" id="IPR020846">
    <property type="entry name" value="MFS_dom"/>
</dbReference>
<dbReference type="GO" id="GO:0006857">
    <property type="term" value="P:oligopeptide transport"/>
    <property type="evidence" value="ECO:0007669"/>
    <property type="project" value="InterPro"/>
</dbReference>
<feature type="transmembrane region" description="Helical" evidence="9">
    <location>
        <begin position="228"/>
        <end position="245"/>
    </location>
</feature>
<dbReference type="GO" id="GO:0005886">
    <property type="term" value="C:plasma membrane"/>
    <property type="evidence" value="ECO:0007669"/>
    <property type="project" value="UniProtKB-SubCell"/>
</dbReference>
<dbReference type="InterPro" id="IPR018456">
    <property type="entry name" value="PTR2_symporter_CS"/>
</dbReference>
<dbReference type="SUPFAM" id="SSF103473">
    <property type="entry name" value="MFS general substrate transporter"/>
    <property type="match status" value="1"/>
</dbReference>
<dbReference type="PROSITE" id="PS01023">
    <property type="entry name" value="PTR2_2"/>
    <property type="match status" value="1"/>
</dbReference>
<keyword evidence="12" id="KW-1185">Reference proteome</keyword>
<dbReference type="GeneID" id="92928525"/>